<sequence>MIQGNPKVSIIIPFYNDPYVREAVESALAQTYPNVEVIVVDDGSTVHADLLKPYVGRISYLGKMNGGTASALNHGFRYASGEYIAWLSSDDFFYPDKIKRQLAAMQKAEAWISHTGFDVIDGKGKYTQVGIIPPKAAHDMLRTFRNSNPINGCTVMMKKELFKRIGMFNEAQRYTHDLDYWYRVMLAGYPVHLTPEPLIAYRWHEGMGTVQHKEAIEQETRALFRHYEQRWSYYLKQLGIR</sequence>
<name>A0A2V2YYJ7_9BACL</name>
<accession>A0A2V2YYJ7</accession>
<feature type="domain" description="Glycosyltransferase 2-like" evidence="2">
    <location>
        <begin position="9"/>
        <end position="165"/>
    </location>
</feature>
<dbReference type="SUPFAM" id="SSF53448">
    <property type="entry name" value="Nucleotide-diphospho-sugar transferases"/>
    <property type="match status" value="1"/>
</dbReference>
<gene>
    <name evidence="3" type="ORF">DFQ01_102235</name>
</gene>
<proteinExistence type="inferred from homology"/>
<dbReference type="Pfam" id="PF00535">
    <property type="entry name" value="Glycos_transf_2"/>
    <property type="match status" value="1"/>
</dbReference>
<dbReference type="AlphaFoldDB" id="A0A2V2YYJ7"/>
<evidence type="ECO:0000256" key="1">
    <source>
        <dbReference type="ARBA" id="ARBA00006739"/>
    </source>
</evidence>
<dbReference type="RefSeq" id="WP_110042593.1">
    <property type="nucleotide sequence ID" value="NZ_QGTQ01000002.1"/>
</dbReference>
<organism evidence="3 4">
    <name type="scientific">Paenibacillus cellulosilyticus</name>
    <dbReference type="NCBI Taxonomy" id="375489"/>
    <lineage>
        <taxon>Bacteria</taxon>
        <taxon>Bacillati</taxon>
        <taxon>Bacillota</taxon>
        <taxon>Bacilli</taxon>
        <taxon>Bacillales</taxon>
        <taxon>Paenibacillaceae</taxon>
        <taxon>Paenibacillus</taxon>
    </lineage>
</organism>
<dbReference type="PANTHER" id="PTHR22916:SF65">
    <property type="entry name" value="SLR1065 PROTEIN"/>
    <property type="match status" value="1"/>
</dbReference>
<dbReference type="Proteomes" id="UP000246635">
    <property type="component" value="Unassembled WGS sequence"/>
</dbReference>
<evidence type="ECO:0000313" key="3">
    <source>
        <dbReference type="EMBL" id="PWW07343.1"/>
    </source>
</evidence>
<evidence type="ECO:0000259" key="2">
    <source>
        <dbReference type="Pfam" id="PF00535"/>
    </source>
</evidence>
<dbReference type="PANTHER" id="PTHR22916">
    <property type="entry name" value="GLYCOSYLTRANSFERASE"/>
    <property type="match status" value="1"/>
</dbReference>
<dbReference type="Gene3D" id="3.90.550.10">
    <property type="entry name" value="Spore Coat Polysaccharide Biosynthesis Protein SpsA, Chain A"/>
    <property type="match status" value="1"/>
</dbReference>
<dbReference type="InterPro" id="IPR029044">
    <property type="entry name" value="Nucleotide-diphossugar_trans"/>
</dbReference>
<comment type="caution">
    <text evidence="3">The sequence shown here is derived from an EMBL/GenBank/DDBJ whole genome shotgun (WGS) entry which is preliminary data.</text>
</comment>
<keyword evidence="4" id="KW-1185">Reference proteome</keyword>
<dbReference type="InterPro" id="IPR001173">
    <property type="entry name" value="Glyco_trans_2-like"/>
</dbReference>
<evidence type="ECO:0000313" key="4">
    <source>
        <dbReference type="Proteomes" id="UP000246635"/>
    </source>
</evidence>
<keyword evidence="3" id="KW-0808">Transferase</keyword>
<reference evidence="3 4" key="1">
    <citation type="submission" date="2018-05" db="EMBL/GenBank/DDBJ databases">
        <title>Genomic Encyclopedia of Type Strains, Phase III (KMG-III): the genomes of soil and plant-associated and newly described type strains.</title>
        <authorList>
            <person name="Whitman W."/>
        </authorList>
    </citation>
    <scope>NUCLEOTIDE SEQUENCE [LARGE SCALE GENOMIC DNA]</scope>
    <source>
        <strain evidence="3 4">CECT 5696</strain>
    </source>
</reference>
<protein>
    <submittedName>
        <fullName evidence="3">GT2 family glycosyltransferase</fullName>
    </submittedName>
</protein>
<dbReference type="GO" id="GO:0016740">
    <property type="term" value="F:transferase activity"/>
    <property type="evidence" value="ECO:0007669"/>
    <property type="project" value="UniProtKB-KW"/>
</dbReference>
<comment type="similarity">
    <text evidence="1">Belongs to the glycosyltransferase 2 family.</text>
</comment>
<dbReference type="OrthoDB" id="9785185at2"/>
<dbReference type="EMBL" id="QGTQ01000002">
    <property type="protein sequence ID" value="PWW07343.1"/>
    <property type="molecule type" value="Genomic_DNA"/>
</dbReference>